<protein>
    <recommendedName>
        <fullName evidence="3 8">Histidinol-phosphatase</fullName>
        <shortName evidence="8">HolPase</shortName>
        <ecNumber evidence="3 8">3.1.3.15</ecNumber>
    </recommendedName>
</protein>
<comment type="similarity">
    <text evidence="2 8">Belongs to the PHP hydrolase family. HisK subfamily.</text>
</comment>
<dbReference type="SUPFAM" id="SSF89550">
    <property type="entry name" value="PHP domain-like"/>
    <property type="match status" value="1"/>
</dbReference>
<dbReference type="EC" id="3.1.3.15" evidence="3 8"/>
<dbReference type="Gene3D" id="3.20.20.140">
    <property type="entry name" value="Metal-dependent hydrolases"/>
    <property type="match status" value="1"/>
</dbReference>
<keyword evidence="4 8" id="KW-0028">Amino-acid biosynthesis</keyword>
<dbReference type="SMART" id="SM00481">
    <property type="entry name" value="POLIIIAc"/>
    <property type="match status" value="1"/>
</dbReference>
<evidence type="ECO:0000256" key="2">
    <source>
        <dbReference type="ARBA" id="ARBA00009152"/>
    </source>
</evidence>
<sequence>MLSSEIENDILSKEDFTVKIRYDCHLHSNFSGDCDTPAERMIEKAVSLGMEGICFTEHLDIDAPGDPEFFLLDTDRYFSALLELREKWKNKLRVRIGVELGVQRHLLPDLTRYAASYPFDFIICSQHYVDGGDPYDPSYFEGRSERECYERFFQVEYESLCHFSSFDTLGHMDYVVRYGPNKNRNYSYEKYREYLDPILRLLIQNGKCLEVNTGGLKHGLGEPNPCIGILKRYRELGGELITIGSDAHIPDHLAYAFPKAASLLRELGYRYYCVFQDRKPEQLPL</sequence>
<dbReference type="GO" id="GO:0005737">
    <property type="term" value="C:cytoplasm"/>
    <property type="evidence" value="ECO:0007669"/>
    <property type="project" value="TreeGrafter"/>
</dbReference>
<gene>
    <name evidence="10" type="ORF">IAB31_05045</name>
</gene>
<feature type="domain" description="Polymerase/histidinol phosphatase N-terminal" evidence="9">
    <location>
        <begin position="22"/>
        <end position="104"/>
    </location>
</feature>
<dbReference type="AlphaFoldDB" id="A0A9D1D8S3"/>
<evidence type="ECO:0000256" key="3">
    <source>
        <dbReference type="ARBA" id="ARBA00013085"/>
    </source>
</evidence>
<dbReference type="PANTHER" id="PTHR21039">
    <property type="entry name" value="HISTIDINOL PHOSPHATASE-RELATED"/>
    <property type="match status" value="1"/>
</dbReference>
<dbReference type="PANTHER" id="PTHR21039:SF0">
    <property type="entry name" value="HISTIDINOL-PHOSPHATASE"/>
    <property type="match status" value="1"/>
</dbReference>
<evidence type="ECO:0000256" key="6">
    <source>
        <dbReference type="ARBA" id="ARBA00023102"/>
    </source>
</evidence>
<reference evidence="10" key="1">
    <citation type="submission" date="2020-10" db="EMBL/GenBank/DDBJ databases">
        <authorList>
            <person name="Gilroy R."/>
        </authorList>
    </citation>
    <scope>NUCLEOTIDE SEQUENCE</scope>
    <source>
        <strain evidence="10">ChiSjej4B22-8148</strain>
    </source>
</reference>
<keyword evidence="6 8" id="KW-0368">Histidine biosynthesis</keyword>
<evidence type="ECO:0000259" key="9">
    <source>
        <dbReference type="SMART" id="SM00481"/>
    </source>
</evidence>
<dbReference type="NCBIfam" id="TIGR01856">
    <property type="entry name" value="hisJ_fam"/>
    <property type="match status" value="1"/>
</dbReference>
<evidence type="ECO:0000256" key="7">
    <source>
        <dbReference type="ARBA" id="ARBA00049158"/>
    </source>
</evidence>
<accession>A0A9D1D8S3</accession>
<evidence type="ECO:0000256" key="8">
    <source>
        <dbReference type="RuleBase" id="RU366003"/>
    </source>
</evidence>
<dbReference type="InterPro" id="IPR010140">
    <property type="entry name" value="Histidinol_P_phosphatase_HisJ"/>
</dbReference>
<dbReference type="InterPro" id="IPR016195">
    <property type="entry name" value="Pol/histidinol_Pase-like"/>
</dbReference>
<evidence type="ECO:0000256" key="1">
    <source>
        <dbReference type="ARBA" id="ARBA00004970"/>
    </source>
</evidence>
<keyword evidence="5 8" id="KW-0378">Hydrolase</keyword>
<name>A0A9D1D8S3_9FIRM</name>
<evidence type="ECO:0000256" key="5">
    <source>
        <dbReference type="ARBA" id="ARBA00022801"/>
    </source>
</evidence>
<dbReference type="GO" id="GO:0004401">
    <property type="term" value="F:histidinol-phosphatase activity"/>
    <property type="evidence" value="ECO:0007669"/>
    <property type="project" value="UniProtKB-UniRule"/>
</dbReference>
<proteinExistence type="inferred from homology"/>
<organism evidence="10 11">
    <name type="scientific">Candidatus Choladousia intestinavium</name>
    <dbReference type="NCBI Taxonomy" id="2840727"/>
    <lineage>
        <taxon>Bacteria</taxon>
        <taxon>Bacillati</taxon>
        <taxon>Bacillota</taxon>
        <taxon>Clostridia</taxon>
        <taxon>Lachnospirales</taxon>
        <taxon>Lachnospiraceae</taxon>
        <taxon>Lachnospiraceae incertae sedis</taxon>
        <taxon>Candidatus Choladousia</taxon>
    </lineage>
</organism>
<dbReference type="EMBL" id="DVGK01000059">
    <property type="protein sequence ID" value="HIR13274.1"/>
    <property type="molecule type" value="Genomic_DNA"/>
</dbReference>
<dbReference type="InterPro" id="IPR003141">
    <property type="entry name" value="Pol/His_phosphatase_N"/>
</dbReference>
<comment type="catalytic activity">
    <reaction evidence="7 8">
        <text>L-histidinol phosphate + H2O = L-histidinol + phosphate</text>
        <dbReference type="Rhea" id="RHEA:14465"/>
        <dbReference type="ChEBI" id="CHEBI:15377"/>
        <dbReference type="ChEBI" id="CHEBI:43474"/>
        <dbReference type="ChEBI" id="CHEBI:57699"/>
        <dbReference type="ChEBI" id="CHEBI:57980"/>
        <dbReference type="EC" id="3.1.3.15"/>
    </reaction>
</comment>
<dbReference type="InterPro" id="IPR004013">
    <property type="entry name" value="PHP_dom"/>
</dbReference>
<comment type="caution">
    <text evidence="10">The sequence shown here is derived from an EMBL/GenBank/DDBJ whole genome shotgun (WGS) entry which is preliminary data.</text>
</comment>
<dbReference type="Proteomes" id="UP000886757">
    <property type="component" value="Unassembled WGS sequence"/>
</dbReference>
<evidence type="ECO:0000313" key="10">
    <source>
        <dbReference type="EMBL" id="HIR13274.1"/>
    </source>
</evidence>
<evidence type="ECO:0000256" key="4">
    <source>
        <dbReference type="ARBA" id="ARBA00022605"/>
    </source>
</evidence>
<dbReference type="GO" id="GO:0000105">
    <property type="term" value="P:L-histidine biosynthetic process"/>
    <property type="evidence" value="ECO:0007669"/>
    <property type="project" value="UniProtKB-UniRule"/>
</dbReference>
<evidence type="ECO:0000313" key="11">
    <source>
        <dbReference type="Proteomes" id="UP000886757"/>
    </source>
</evidence>
<reference evidence="10" key="2">
    <citation type="journal article" date="2021" name="PeerJ">
        <title>Extensive microbial diversity within the chicken gut microbiome revealed by metagenomics and culture.</title>
        <authorList>
            <person name="Gilroy R."/>
            <person name="Ravi A."/>
            <person name="Getino M."/>
            <person name="Pursley I."/>
            <person name="Horton D.L."/>
            <person name="Alikhan N.F."/>
            <person name="Baker D."/>
            <person name="Gharbi K."/>
            <person name="Hall N."/>
            <person name="Watson M."/>
            <person name="Adriaenssens E.M."/>
            <person name="Foster-Nyarko E."/>
            <person name="Jarju S."/>
            <person name="Secka A."/>
            <person name="Antonio M."/>
            <person name="Oren A."/>
            <person name="Chaudhuri R.R."/>
            <person name="La Ragione R."/>
            <person name="Hildebrand F."/>
            <person name="Pallen M.J."/>
        </authorList>
    </citation>
    <scope>NUCLEOTIDE SEQUENCE</scope>
    <source>
        <strain evidence="10">ChiSjej4B22-8148</strain>
    </source>
</reference>
<comment type="pathway">
    <text evidence="1 8">Amino-acid biosynthesis; L-histidine biosynthesis; L-histidine from 5-phospho-alpha-D-ribose 1-diphosphate: step 8/9.</text>
</comment>
<dbReference type="Pfam" id="PF02811">
    <property type="entry name" value="PHP"/>
    <property type="match status" value="1"/>
</dbReference>